<dbReference type="InterPro" id="IPR058652">
    <property type="entry name" value="VapC50_C"/>
</dbReference>
<dbReference type="EMBL" id="LJOY01000009">
    <property type="protein sequence ID" value="OBQ26659.1"/>
    <property type="molecule type" value="Genomic_DNA"/>
</dbReference>
<evidence type="ECO:0000259" key="1">
    <source>
        <dbReference type="Pfam" id="PF13470"/>
    </source>
</evidence>
<dbReference type="InterPro" id="IPR002716">
    <property type="entry name" value="PIN_dom"/>
</dbReference>
<dbReference type="STRING" id="1803587.GCA_001593825_00773"/>
<sequence length="269" mass="30883">MPLRDTLMRAAEAELYELHFSQEILDRVTRKLVQNGRMKTNAKAAYLQEEIKKYFPEAIVEVPEHLVTKMTNNPDDRHVIAAAIVAKAEVIVTVDMDGFPTEALAPWGIEAWHADDFLVYLDEQNPGTMIKIIWEQSNELKDPKSVSEIIDKLETTNLNRKNRVPKFTHTIRCQFYGDEIVQSAKKTLDKLGEVAPDGGRYYEGKRYRLWQKGEILTITAKDNRGEILRFENGEIGGYLSSADVEAFQRFEKSLEQQLQEAKTHKDQTP</sequence>
<dbReference type="PATRIC" id="fig|1710894.3.peg.1399"/>
<accession>A0A1B7W054</accession>
<name>A0A1B7W054_APHFL</name>
<evidence type="ECO:0000313" key="4">
    <source>
        <dbReference type="Proteomes" id="UP000092382"/>
    </source>
</evidence>
<proteinExistence type="predicted"/>
<dbReference type="Pfam" id="PF26343">
    <property type="entry name" value="VapC50_C"/>
    <property type="match status" value="1"/>
</dbReference>
<comment type="caution">
    <text evidence="3">The sequence shown here is derived from an EMBL/GenBank/DDBJ whole genome shotgun (WGS) entry which is preliminary data.</text>
</comment>
<dbReference type="AlphaFoldDB" id="A0A1B7W054"/>
<feature type="domain" description="VapC50 C-terminal" evidence="2">
    <location>
        <begin position="114"/>
        <end position="158"/>
    </location>
</feature>
<protein>
    <submittedName>
        <fullName evidence="3">Uncharacterized protein</fullName>
    </submittedName>
</protein>
<dbReference type="Pfam" id="PF13470">
    <property type="entry name" value="PIN_3"/>
    <property type="match status" value="1"/>
</dbReference>
<feature type="domain" description="PIN" evidence="1">
    <location>
        <begin position="6"/>
        <end position="96"/>
    </location>
</feature>
<dbReference type="Proteomes" id="UP000092382">
    <property type="component" value="Unassembled WGS sequence"/>
</dbReference>
<gene>
    <name evidence="3" type="ORF">AN481_04160</name>
</gene>
<evidence type="ECO:0000313" key="3">
    <source>
        <dbReference type="EMBL" id="OBQ26659.1"/>
    </source>
</evidence>
<reference evidence="3 4" key="1">
    <citation type="submission" date="2015-09" db="EMBL/GenBank/DDBJ databases">
        <title>Whole genome shotgun sequence assembly of Aphanizomenon flos-aquae UKL13.</title>
        <authorList>
            <person name="Driscoll C."/>
        </authorList>
    </citation>
    <scope>NUCLEOTIDE SEQUENCE [LARGE SCALE GENOMIC DNA]</scope>
    <source>
        <strain evidence="3">MDT13</strain>
    </source>
</reference>
<organism evidence="3 4">
    <name type="scientific">Aphanizomenon flos-aquae LD13</name>
    <dbReference type="NCBI Taxonomy" id="1710894"/>
    <lineage>
        <taxon>Bacteria</taxon>
        <taxon>Bacillati</taxon>
        <taxon>Cyanobacteriota</taxon>
        <taxon>Cyanophyceae</taxon>
        <taxon>Nostocales</taxon>
        <taxon>Aphanizomenonaceae</taxon>
        <taxon>Aphanizomenon</taxon>
    </lineage>
</organism>
<evidence type="ECO:0000259" key="2">
    <source>
        <dbReference type="Pfam" id="PF26343"/>
    </source>
</evidence>